<dbReference type="Pfam" id="PF00293">
    <property type="entry name" value="NUDIX"/>
    <property type="match status" value="1"/>
</dbReference>
<keyword evidence="8" id="KW-0460">Magnesium</keyword>
<evidence type="ECO:0000256" key="6">
    <source>
        <dbReference type="ARBA" id="ARBA00022763"/>
    </source>
</evidence>
<evidence type="ECO:0000256" key="11">
    <source>
        <dbReference type="ARBA" id="ARBA00038905"/>
    </source>
</evidence>
<dbReference type="GO" id="GO:0044715">
    <property type="term" value="F:8-oxo-dGDP phosphatase activity"/>
    <property type="evidence" value="ECO:0007669"/>
    <property type="project" value="TreeGrafter"/>
</dbReference>
<dbReference type="PRINTS" id="PR00502">
    <property type="entry name" value="NUDIXFAMILY"/>
</dbReference>
<dbReference type="GO" id="GO:0044716">
    <property type="term" value="F:8-oxo-GDP phosphatase activity"/>
    <property type="evidence" value="ECO:0007669"/>
    <property type="project" value="TreeGrafter"/>
</dbReference>
<feature type="domain" description="Nudix hydrolase" evidence="12">
    <location>
        <begin position="7"/>
        <end position="134"/>
    </location>
</feature>
<protein>
    <recommendedName>
        <fullName evidence="11">8-oxo-dGTP diphosphatase</fullName>
        <ecNumber evidence="11">3.6.1.55</ecNumber>
    </recommendedName>
</protein>
<keyword evidence="5" id="KW-0479">Metal-binding</keyword>
<comment type="similarity">
    <text evidence="2">Belongs to the Nudix hydrolase family.</text>
</comment>
<evidence type="ECO:0000256" key="3">
    <source>
        <dbReference type="ARBA" id="ARBA00022457"/>
    </source>
</evidence>
<dbReference type="GO" id="GO:0008413">
    <property type="term" value="F:8-oxo-7,8-dihydroguanosine triphosphate pyrophosphatase activity"/>
    <property type="evidence" value="ECO:0007669"/>
    <property type="project" value="TreeGrafter"/>
</dbReference>
<dbReference type="InterPro" id="IPR047127">
    <property type="entry name" value="MutT-like"/>
</dbReference>
<keyword evidence="4" id="KW-0235">DNA replication</keyword>
<comment type="caution">
    <text evidence="13">The sequence shown here is derived from an EMBL/GenBank/DDBJ whole genome shotgun (WGS) entry which is preliminary data.</text>
</comment>
<evidence type="ECO:0000256" key="5">
    <source>
        <dbReference type="ARBA" id="ARBA00022723"/>
    </source>
</evidence>
<evidence type="ECO:0000256" key="8">
    <source>
        <dbReference type="ARBA" id="ARBA00022842"/>
    </source>
</evidence>
<dbReference type="InterPro" id="IPR015797">
    <property type="entry name" value="NUDIX_hydrolase-like_dom_sf"/>
</dbReference>
<evidence type="ECO:0000256" key="1">
    <source>
        <dbReference type="ARBA" id="ARBA00001946"/>
    </source>
</evidence>
<dbReference type="PANTHER" id="PTHR47707">
    <property type="entry name" value="8-OXO-DGTP DIPHOSPHATASE"/>
    <property type="match status" value="1"/>
</dbReference>
<dbReference type="SUPFAM" id="SSF55811">
    <property type="entry name" value="Nudix"/>
    <property type="match status" value="1"/>
</dbReference>
<dbReference type="GO" id="GO:0006281">
    <property type="term" value="P:DNA repair"/>
    <property type="evidence" value="ECO:0007669"/>
    <property type="project" value="UniProtKB-KW"/>
</dbReference>
<gene>
    <name evidence="13" type="ORF">LCGC14_0163080</name>
</gene>
<keyword evidence="9" id="KW-0234">DNA repair</keyword>
<evidence type="ECO:0000256" key="4">
    <source>
        <dbReference type="ARBA" id="ARBA00022705"/>
    </source>
</evidence>
<name>A0A0F9UY60_9ZZZZ</name>
<evidence type="ECO:0000256" key="2">
    <source>
        <dbReference type="ARBA" id="ARBA00005582"/>
    </source>
</evidence>
<keyword evidence="6" id="KW-0227">DNA damage</keyword>
<dbReference type="Gene3D" id="3.90.79.10">
    <property type="entry name" value="Nucleoside Triphosphate Pyrophosphohydrolase"/>
    <property type="match status" value="1"/>
</dbReference>
<evidence type="ECO:0000256" key="7">
    <source>
        <dbReference type="ARBA" id="ARBA00022801"/>
    </source>
</evidence>
<reference evidence="13" key="1">
    <citation type="journal article" date="2015" name="Nature">
        <title>Complex archaea that bridge the gap between prokaryotes and eukaryotes.</title>
        <authorList>
            <person name="Spang A."/>
            <person name="Saw J.H."/>
            <person name="Jorgensen S.L."/>
            <person name="Zaremba-Niedzwiedzka K."/>
            <person name="Martijn J."/>
            <person name="Lind A.E."/>
            <person name="van Eijk R."/>
            <person name="Schleper C."/>
            <person name="Guy L."/>
            <person name="Ettema T.J."/>
        </authorList>
    </citation>
    <scope>NUCLEOTIDE SEQUENCE</scope>
</reference>
<accession>A0A0F9UY60</accession>
<dbReference type="GO" id="GO:0035539">
    <property type="term" value="F:8-oxo-7,8-dihydrodeoxyguanosine triphosphate pyrophosphatase activity"/>
    <property type="evidence" value="ECO:0007669"/>
    <property type="project" value="UniProtKB-EC"/>
</dbReference>
<evidence type="ECO:0000256" key="9">
    <source>
        <dbReference type="ARBA" id="ARBA00023204"/>
    </source>
</evidence>
<dbReference type="InterPro" id="IPR000086">
    <property type="entry name" value="NUDIX_hydrolase_dom"/>
</dbReference>
<dbReference type="EMBL" id="LAZR01000062">
    <property type="protein sequence ID" value="KKN96664.1"/>
    <property type="molecule type" value="Genomic_DNA"/>
</dbReference>
<organism evidence="13">
    <name type="scientific">marine sediment metagenome</name>
    <dbReference type="NCBI Taxonomy" id="412755"/>
    <lineage>
        <taxon>unclassified sequences</taxon>
        <taxon>metagenomes</taxon>
        <taxon>ecological metagenomes</taxon>
    </lineage>
</organism>
<dbReference type="EC" id="3.6.1.55" evidence="11"/>
<comment type="cofactor">
    <cofactor evidence="1">
        <name>Mg(2+)</name>
        <dbReference type="ChEBI" id="CHEBI:18420"/>
    </cofactor>
</comment>
<comment type="catalytic activity">
    <reaction evidence="10">
        <text>8-oxo-dGTP + H2O = 8-oxo-dGMP + diphosphate + H(+)</text>
        <dbReference type="Rhea" id="RHEA:31575"/>
        <dbReference type="ChEBI" id="CHEBI:15377"/>
        <dbReference type="ChEBI" id="CHEBI:15378"/>
        <dbReference type="ChEBI" id="CHEBI:33019"/>
        <dbReference type="ChEBI" id="CHEBI:63224"/>
        <dbReference type="ChEBI" id="CHEBI:77896"/>
        <dbReference type="EC" id="3.6.1.55"/>
    </reaction>
</comment>
<evidence type="ECO:0000259" key="12">
    <source>
        <dbReference type="PROSITE" id="PS51462"/>
    </source>
</evidence>
<dbReference type="PANTHER" id="PTHR47707:SF1">
    <property type="entry name" value="NUDIX HYDROLASE FAMILY PROTEIN"/>
    <property type="match status" value="1"/>
</dbReference>
<evidence type="ECO:0000313" key="13">
    <source>
        <dbReference type="EMBL" id="KKN96664.1"/>
    </source>
</evidence>
<dbReference type="PROSITE" id="PS51462">
    <property type="entry name" value="NUDIX"/>
    <property type="match status" value="1"/>
</dbReference>
<dbReference type="AlphaFoldDB" id="A0A0F9UY60"/>
<dbReference type="GO" id="GO:0046872">
    <property type="term" value="F:metal ion binding"/>
    <property type="evidence" value="ECO:0007669"/>
    <property type="project" value="UniProtKB-KW"/>
</dbReference>
<dbReference type="GO" id="GO:0006260">
    <property type="term" value="P:DNA replication"/>
    <property type="evidence" value="ECO:0007669"/>
    <property type="project" value="UniProtKB-KW"/>
</dbReference>
<keyword evidence="3" id="KW-0515">Mutator protein</keyword>
<keyword evidence="7" id="KW-0378">Hydrolase</keyword>
<proteinExistence type="inferred from homology"/>
<evidence type="ECO:0000256" key="10">
    <source>
        <dbReference type="ARBA" id="ARBA00035861"/>
    </source>
</evidence>
<sequence>MSMKPPPVRKTVSVAVRIVDFRAEKHLLSRRIAEPYNGLWQFPGGHVEGTETIEQTGIREVLEEVGIMVEIDRPLMTYVDYENDFVCAILQSKPYLGILPQNPESTKHTQWIWRDDVPAPRFNGLQQLVDRGILKG</sequence>
<dbReference type="InterPro" id="IPR020476">
    <property type="entry name" value="Nudix_hydrolase"/>
</dbReference>